<dbReference type="STRING" id="10228.B3RX14"/>
<keyword evidence="1" id="KW-0732">Signal</keyword>
<dbReference type="PANTHER" id="PTHR48439">
    <property type="entry name" value="HEMIMETHYLATED DNA-BINDING DOMAIN-CONTAINING PROTEIN"/>
    <property type="match status" value="1"/>
</dbReference>
<dbReference type="Pfam" id="PF08755">
    <property type="entry name" value="YccV-like"/>
    <property type="match status" value="1"/>
</dbReference>
<evidence type="ECO:0000313" key="3">
    <source>
        <dbReference type="EMBL" id="EDV24793.1"/>
    </source>
</evidence>
<dbReference type="PhylomeDB" id="B3RX14"/>
<dbReference type="RefSeq" id="XP_002112683.1">
    <property type="nucleotide sequence ID" value="XM_002112647.1"/>
</dbReference>
<dbReference type="KEGG" id="tad:TRIADDRAFT_56958"/>
<keyword evidence="4" id="KW-1185">Reference proteome</keyword>
<dbReference type="SUPFAM" id="SSF141255">
    <property type="entry name" value="YccV-like"/>
    <property type="match status" value="1"/>
</dbReference>
<dbReference type="GeneID" id="6753896"/>
<dbReference type="Gene3D" id="2.30.30.390">
    <property type="entry name" value="Hemimethylated DNA-binding domain"/>
    <property type="match status" value="1"/>
</dbReference>
<reference evidence="3 4" key="1">
    <citation type="journal article" date="2008" name="Nature">
        <title>The Trichoplax genome and the nature of placozoans.</title>
        <authorList>
            <person name="Srivastava M."/>
            <person name="Begovic E."/>
            <person name="Chapman J."/>
            <person name="Putnam N.H."/>
            <person name="Hellsten U."/>
            <person name="Kawashima T."/>
            <person name="Kuo A."/>
            <person name="Mitros T."/>
            <person name="Salamov A."/>
            <person name="Carpenter M.L."/>
            <person name="Signorovitch A.Y."/>
            <person name="Moreno M.A."/>
            <person name="Kamm K."/>
            <person name="Grimwood J."/>
            <person name="Schmutz J."/>
            <person name="Shapiro H."/>
            <person name="Grigoriev I.V."/>
            <person name="Buss L.W."/>
            <person name="Schierwater B."/>
            <person name="Dellaporta S.L."/>
            <person name="Rokhsar D.S."/>
        </authorList>
    </citation>
    <scope>NUCLEOTIDE SEQUENCE [LARGE SCALE GENOMIC DNA]</scope>
    <source>
        <strain evidence="3 4">Grell-BS-1999</strain>
    </source>
</reference>
<dbReference type="HOGENOM" id="CLU_090792_0_0_1"/>
<evidence type="ECO:0000313" key="4">
    <source>
        <dbReference type="Proteomes" id="UP000009022"/>
    </source>
</evidence>
<dbReference type="OrthoDB" id="28868at2759"/>
<gene>
    <name evidence="3" type="ORF">TRIADDRAFT_56958</name>
</gene>
<dbReference type="InterPro" id="IPR053189">
    <property type="entry name" value="Clp_protease_adapter_ClpF"/>
</dbReference>
<name>B3RX14_TRIAD</name>
<dbReference type="PANTHER" id="PTHR48439:SF1">
    <property type="entry name" value="HEMIMETHYLATED DNA-BINDING DOMAIN-CONTAINING PROTEIN"/>
    <property type="match status" value="1"/>
</dbReference>
<dbReference type="NCBIfam" id="TIGR02097">
    <property type="entry name" value="yccV"/>
    <property type="match status" value="1"/>
</dbReference>
<dbReference type="InterPro" id="IPR011722">
    <property type="entry name" value="Hemimethylated_DNA-bd_dom"/>
</dbReference>
<feature type="domain" description="Hemimethylated DNA-binding" evidence="2">
    <location>
        <begin position="99"/>
        <end position="200"/>
    </location>
</feature>
<evidence type="ECO:0000256" key="1">
    <source>
        <dbReference type="SAM" id="SignalP"/>
    </source>
</evidence>
<dbReference type="GO" id="GO:0003677">
    <property type="term" value="F:DNA binding"/>
    <property type="evidence" value="ECO:0007669"/>
    <property type="project" value="InterPro"/>
</dbReference>
<dbReference type="eggNOG" id="KOG1426">
    <property type="taxonomic scope" value="Eukaryota"/>
</dbReference>
<dbReference type="OMA" id="ISRWCGS"/>
<dbReference type="Proteomes" id="UP000009022">
    <property type="component" value="Unassembled WGS sequence"/>
</dbReference>
<dbReference type="CTD" id="6753896"/>
<proteinExistence type="predicted"/>
<organism evidence="3 4">
    <name type="scientific">Trichoplax adhaerens</name>
    <name type="common">Trichoplax reptans</name>
    <dbReference type="NCBI Taxonomy" id="10228"/>
    <lineage>
        <taxon>Eukaryota</taxon>
        <taxon>Metazoa</taxon>
        <taxon>Placozoa</taxon>
        <taxon>Uniplacotomia</taxon>
        <taxon>Trichoplacea</taxon>
        <taxon>Trichoplacidae</taxon>
        <taxon>Trichoplax</taxon>
    </lineage>
</organism>
<feature type="chain" id="PRO_5002797048" description="Hemimethylated DNA-binding domain-containing protein" evidence="1">
    <location>
        <begin position="22"/>
        <end position="210"/>
    </location>
</feature>
<dbReference type="InParanoid" id="B3RX14"/>
<feature type="signal peptide" evidence="1">
    <location>
        <begin position="1"/>
        <end position="21"/>
    </location>
</feature>
<dbReference type="EMBL" id="DS985245">
    <property type="protein sequence ID" value="EDV24793.1"/>
    <property type="molecule type" value="Genomic_DNA"/>
</dbReference>
<dbReference type="InterPro" id="IPR036623">
    <property type="entry name" value="Hemimethylated_DNA-bd_sf"/>
</dbReference>
<evidence type="ECO:0000259" key="2">
    <source>
        <dbReference type="SMART" id="SM00992"/>
    </source>
</evidence>
<protein>
    <recommendedName>
        <fullName evidence="2">Hemimethylated DNA-binding domain-containing protein</fullName>
    </recommendedName>
</protein>
<sequence length="210" mass="24949">MRAEVQMMLLVLAVPAQYYLASVSSNDRSYYTKRLVGNIQNWYSSYFNLTTWKWWLDSLMLDALEIEEGFCPAVEVEKFRSGDENFAKSTIPRTPRPPHVRYRIGQVIRHRQWGYRGVIVGWDPVAKAPKEWLDHMHPADKPHWRKKANYLVLVDTRDRLTPQSTYVAEENIEILTNRKIIHPKVGDHFEEFDNSRYIPRPWLRKVYPDD</sequence>
<dbReference type="AlphaFoldDB" id="B3RX14"/>
<accession>B3RX14</accession>
<dbReference type="SMART" id="SM00992">
    <property type="entry name" value="YccV-like"/>
    <property type="match status" value="1"/>
</dbReference>